<dbReference type="PANTHER" id="PTHR46401:SF2">
    <property type="entry name" value="GLYCOSYLTRANSFERASE WBBK-RELATED"/>
    <property type="match status" value="1"/>
</dbReference>
<feature type="domain" description="Glycosyltransferase subfamily 4-like N-terminal" evidence="3">
    <location>
        <begin position="23"/>
        <end position="203"/>
    </location>
</feature>
<dbReference type="OrthoDB" id="9811902at2"/>
<dbReference type="EMBL" id="WBZC01000026">
    <property type="protein sequence ID" value="KAB3534739.1"/>
    <property type="molecule type" value="Genomic_DNA"/>
</dbReference>
<dbReference type="InterPro" id="IPR001296">
    <property type="entry name" value="Glyco_trans_1"/>
</dbReference>
<dbReference type="Gene3D" id="3.40.50.2000">
    <property type="entry name" value="Glycogen Phosphorylase B"/>
    <property type="match status" value="2"/>
</dbReference>
<gene>
    <name evidence="4" type="ORF">F8154_08415</name>
</gene>
<dbReference type="GO" id="GO:0009103">
    <property type="term" value="P:lipopolysaccharide biosynthetic process"/>
    <property type="evidence" value="ECO:0007669"/>
    <property type="project" value="TreeGrafter"/>
</dbReference>
<dbReference type="CDD" id="cd03794">
    <property type="entry name" value="GT4_WbuB-like"/>
    <property type="match status" value="1"/>
</dbReference>
<accession>A0A6I0F4X1</accession>
<sequence>MGGSRMNITFLVGHLAKERHSLLYELALDLGEHNNVTVITGFPSRRITEETKQYYLENPIEQVAENVKVIRVGSKSGEGNGLFIRMIKYVLLTFSIYKEAKRHQADAIYIYSTPPFLGLLGTKFKKIAPTLYNAQDLFPDTLVKMKKLSEKNLLVKFLRNLEKKVYNTNTKIVTISEDMKNTILQQGCSADKVEVIQNWVDIDKINKVDREKNQLFSKFDLDKESFYISYAGDIGLFQNWEVILDAAEELEREFDDIKFVIIGNGSYKKSMEKSIKRRKLNNTLMFPLQPIDLISSAYSLGDLELVSLERDMTKIALPSKIGQILAAGSPLLGMFDSDSYISNEITNEGIGVIVKNFKKESLVELVKYYYHNRHELDLMSKNARKYAEEKLARKTQTSKYNDLLKGITSKL</sequence>
<keyword evidence="1 4" id="KW-0808">Transferase</keyword>
<dbReference type="Pfam" id="PF13439">
    <property type="entry name" value="Glyco_transf_4"/>
    <property type="match status" value="1"/>
</dbReference>
<dbReference type="Pfam" id="PF00534">
    <property type="entry name" value="Glycos_transf_1"/>
    <property type="match status" value="1"/>
</dbReference>
<evidence type="ECO:0000313" key="4">
    <source>
        <dbReference type="EMBL" id="KAB3534739.1"/>
    </source>
</evidence>
<feature type="domain" description="Glycosyl transferase family 1" evidence="2">
    <location>
        <begin position="213"/>
        <end position="385"/>
    </location>
</feature>
<dbReference type="SUPFAM" id="SSF53756">
    <property type="entry name" value="UDP-Glycosyltransferase/glycogen phosphorylase"/>
    <property type="match status" value="1"/>
</dbReference>
<reference evidence="4 5" key="1">
    <citation type="submission" date="2019-10" db="EMBL/GenBank/DDBJ databases">
        <title>Alkaliphilus serpentinus sp. nov. and Alkaliphilus pronyensis sp. nov., two novel anaerobic alkaliphilic species isolated from the serpentinized-hosted hydrothermal field of the Prony Bay (New Caledonia).</title>
        <authorList>
            <person name="Postec A."/>
        </authorList>
    </citation>
    <scope>NUCLEOTIDE SEQUENCE [LARGE SCALE GENOMIC DNA]</scope>
    <source>
        <strain evidence="4 5">LacV</strain>
    </source>
</reference>
<evidence type="ECO:0000313" key="5">
    <source>
        <dbReference type="Proteomes" id="UP000432715"/>
    </source>
</evidence>
<dbReference type="PANTHER" id="PTHR46401">
    <property type="entry name" value="GLYCOSYLTRANSFERASE WBBK-RELATED"/>
    <property type="match status" value="1"/>
</dbReference>
<dbReference type="AlphaFoldDB" id="A0A6I0F4X1"/>
<protein>
    <submittedName>
        <fullName evidence="4">Glycosyltransferase family 4 protein</fullName>
    </submittedName>
</protein>
<proteinExistence type="predicted"/>
<keyword evidence="5" id="KW-1185">Reference proteome</keyword>
<evidence type="ECO:0000259" key="2">
    <source>
        <dbReference type="Pfam" id="PF00534"/>
    </source>
</evidence>
<organism evidence="4 5">
    <name type="scientific">Alkaliphilus pronyensis</name>
    <dbReference type="NCBI Taxonomy" id="1482732"/>
    <lineage>
        <taxon>Bacteria</taxon>
        <taxon>Bacillati</taxon>
        <taxon>Bacillota</taxon>
        <taxon>Clostridia</taxon>
        <taxon>Peptostreptococcales</taxon>
        <taxon>Natronincolaceae</taxon>
        <taxon>Alkaliphilus</taxon>
    </lineage>
</organism>
<evidence type="ECO:0000259" key="3">
    <source>
        <dbReference type="Pfam" id="PF13439"/>
    </source>
</evidence>
<name>A0A6I0F4X1_9FIRM</name>
<dbReference type="InterPro" id="IPR028098">
    <property type="entry name" value="Glyco_trans_4-like_N"/>
</dbReference>
<evidence type="ECO:0000256" key="1">
    <source>
        <dbReference type="ARBA" id="ARBA00022679"/>
    </source>
</evidence>
<dbReference type="Proteomes" id="UP000432715">
    <property type="component" value="Unassembled WGS sequence"/>
</dbReference>
<comment type="caution">
    <text evidence="4">The sequence shown here is derived from an EMBL/GenBank/DDBJ whole genome shotgun (WGS) entry which is preliminary data.</text>
</comment>
<dbReference type="GO" id="GO:0016757">
    <property type="term" value="F:glycosyltransferase activity"/>
    <property type="evidence" value="ECO:0007669"/>
    <property type="project" value="InterPro"/>
</dbReference>